<dbReference type="Proteomes" id="UP000032142">
    <property type="component" value="Unassembled WGS sequence"/>
</dbReference>
<organism evidence="1 2">
    <name type="scientific">Gossypium arboreum</name>
    <name type="common">Tree cotton</name>
    <name type="synonym">Gossypium nanking</name>
    <dbReference type="NCBI Taxonomy" id="29729"/>
    <lineage>
        <taxon>Eukaryota</taxon>
        <taxon>Viridiplantae</taxon>
        <taxon>Streptophyta</taxon>
        <taxon>Embryophyta</taxon>
        <taxon>Tracheophyta</taxon>
        <taxon>Spermatophyta</taxon>
        <taxon>Magnoliopsida</taxon>
        <taxon>eudicotyledons</taxon>
        <taxon>Gunneridae</taxon>
        <taxon>Pentapetalae</taxon>
        <taxon>rosids</taxon>
        <taxon>malvids</taxon>
        <taxon>Malvales</taxon>
        <taxon>Malvaceae</taxon>
        <taxon>Malvoideae</taxon>
        <taxon>Gossypium</taxon>
    </lineage>
</organism>
<dbReference type="EMBL" id="KN422657">
    <property type="protein sequence ID" value="KHG22729.1"/>
    <property type="molecule type" value="Genomic_DNA"/>
</dbReference>
<name>A0A0B0PE70_GOSAR</name>
<proteinExistence type="predicted"/>
<evidence type="ECO:0000313" key="2">
    <source>
        <dbReference type="Proteomes" id="UP000032142"/>
    </source>
</evidence>
<keyword evidence="2" id="KW-1185">Reference proteome</keyword>
<protein>
    <submittedName>
        <fullName evidence="1">Replicase large subunit</fullName>
    </submittedName>
</protein>
<dbReference type="AlphaFoldDB" id="A0A0B0PE70"/>
<gene>
    <name evidence="1" type="ORF">F383_29032</name>
</gene>
<evidence type="ECO:0000313" key="1">
    <source>
        <dbReference type="EMBL" id="KHG22729.1"/>
    </source>
</evidence>
<accession>A0A0B0PE70</accession>
<reference evidence="2" key="1">
    <citation type="submission" date="2014-09" db="EMBL/GenBank/DDBJ databases">
        <authorList>
            <person name="Mudge J."/>
            <person name="Ramaraj T."/>
            <person name="Lindquist I.E."/>
            <person name="Bharti A.K."/>
            <person name="Sundararajan A."/>
            <person name="Cameron C.T."/>
            <person name="Woodward J.E."/>
            <person name="May G.D."/>
            <person name="Brubaker C."/>
            <person name="Broadhvest J."/>
            <person name="Wilkins T.A."/>
        </authorList>
    </citation>
    <scope>NUCLEOTIDE SEQUENCE</scope>
    <source>
        <strain evidence="2">cv. AKA8401</strain>
    </source>
</reference>
<sequence>MNCGVSPTLFRISSNDESTRNMDWHILTFPSEAAACRGVFPCSFLISSAFLRSLCAEINSTSCSTMSSWTLETAMCNAVSPDLMILATCTDGLFLYILITVFHSPFMAHLNSSFSSLIASISFLPLRIGS</sequence>